<dbReference type="AlphaFoldDB" id="A0A367LGJ1"/>
<sequence>LLSPAPAPYLVLPAAGGYLRVRLITEDKENNFHKSFFLFRLSSLSSVLASYPSLSPRPKRPTKPADPRYRLFPGTIVVGKETVYLKVPPWAMPSCPWLNE</sequence>
<protein>
    <submittedName>
        <fullName evidence="1">Uncharacterized protein</fullName>
    </submittedName>
</protein>
<keyword evidence="2" id="KW-1185">Reference proteome</keyword>
<dbReference type="Proteomes" id="UP000253664">
    <property type="component" value="Unassembled WGS sequence"/>
</dbReference>
<proteinExistence type="predicted"/>
<reference evidence="1 2" key="1">
    <citation type="journal article" date="2015" name="BMC Genomics">
        <title>Insights from the genome of Ophiocordyceps polyrhachis-furcata to pathogenicity and host specificity in insect fungi.</title>
        <authorList>
            <person name="Wichadakul D."/>
            <person name="Kobmoo N."/>
            <person name="Ingsriswang S."/>
            <person name="Tangphatsornruang S."/>
            <person name="Chantasingh D."/>
            <person name="Luangsa-ard J.J."/>
            <person name="Eurwilaichitr L."/>
        </authorList>
    </citation>
    <scope>NUCLEOTIDE SEQUENCE [LARGE SCALE GENOMIC DNA]</scope>
    <source>
        <strain evidence="1 2">BCC 54312</strain>
    </source>
</reference>
<feature type="non-terminal residue" evidence="1">
    <location>
        <position position="100"/>
    </location>
</feature>
<comment type="caution">
    <text evidence="1">The sequence shown here is derived from an EMBL/GenBank/DDBJ whole genome shotgun (WGS) entry which is preliminary data.</text>
</comment>
<evidence type="ECO:0000313" key="1">
    <source>
        <dbReference type="EMBL" id="RCI13553.1"/>
    </source>
</evidence>
<feature type="non-terminal residue" evidence="1">
    <location>
        <position position="1"/>
    </location>
</feature>
<gene>
    <name evidence="1" type="ORF">L249_5603</name>
</gene>
<dbReference type="EMBL" id="LKCN02000006">
    <property type="protein sequence ID" value="RCI13553.1"/>
    <property type="molecule type" value="Genomic_DNA"/>
</dbReference>
<accession>A0A367LGJ1</accession>
<evidence type="ECO:0000313" key="2">
    <source>
        <dbReference type="Proteomes" id="UP000253664"/>
    </source>
</evidence>
<organism evidence="1 2">
    <name type="scientific">Ophiocordyceps polyrhachis-furcata BCC 54312</name>
    <dbReference type="NCBI Taxonomy" id="1330021"/>
    <lineage>
        <taxon>Eukaryota</taxon>
        <taxon>Fungi</taxon>
        <taxon>Dikarya</taxon>
        <taxon>Ascomycota</taxon>
        <taxon>Pezizomycotina</taxon>
        <taxon>Sordariomycetes</taxon>
        <taxon>Hypocreomycetidae</taxon>
        <taxon>Hypocreales</taxon>
        <taxon>Ophiocordycipitaceae</taxon>
        <taxon>Ophiocordyceps</taxon>
    </lineage>
</organism>
<name>A0A367LGJ1_9HYPO</name>